<reference evidence="3 4" key="1">
    <citation type="submission" date="2019-08" db="EMBL/GenBank/DDBJ databases">
        <title>Complete genomes of the Campylobacter fetus subsp. venerealis, Campylobacter lari subsp. concheus, Campylobacter sputorum bv. sputorum and Campylobacter volucris type strains.</title>
        <authorList>
            <person name="Miller W.G."/>
            <person name="Yee E."/>
        </authorList>
    </citation>
    <scope>NUCLEOTIDE SEQUENCE [LARGE SCALE GENOMIC DNA]</scope>
    <source>
        <strain evidence="3 4">NCTC 10354</strain>
    </source>
</reference>
<name>A0AAE6IZV0_CAMFE</name>
<dbReference type="EMBL" id="CP043435">
    <property type="protein sequence ID" value="QEL45368.1"/>
    <property type="molecule type" value="Genomic_DNA"/>
</dbReference>
<dbReference type="PROSITE" id="PS00924">
    <property type="entry name" value="ASP_GLU_RACEMASE_2"/>
    <property type="match status" value="1"/>
</dbReference>
<dbReference type="Proteomes" id="UP000322035">
    <property type="component" value="Chromosome"/>
</dbReference>
<sequence>MKPVRVVGLIGGMSWESTLTYYKVLNEEIRDRLGGLHSAKCIVYSLDFHEIEKFQSQNEWQKSGKVLLDAALNLEKAGAECVMICTNTMHKVADMITASLKIPFIHIADVTAQALKQNGSKKALLLGTKYTMTESFYKDKISKNSIEVVVPNKSDTDFINSVIFNELCIGNIKQSSKIEFIKIINESKKLGVDSVILGCTEIGLLIKDDDCDIKIFDTTLLHAKAAADFSIN</sequence>
<dbReference type="GO" id="GO:0047661">
    <property type="term" value="F:amino-acid racemase activity"/>
    <property type="evidence" value="ECO:0007669"/>
    <property type="project" value="InterPro"/>
</dbReference>
<evidence type="ECO:0000313" key="4">
    <source>
        <dbReference type="Proteomes" id="UP000322035"/>
    </source>
</evidence>
<dbReference type="PANTHER" id="PTHR21198">
    <property type="entry name" value="GLUTAMATE RACEMASE"/>
    <property type="match status" value="1"/>
</dbReference>
<protein>
    <submittedName>
        <fullName evidence="3">Aspartate/glutamate racemase family protein</fullName>
    </submittedName>
</protein>
<dbReference type="SUPFAM" id="SSF53681">
    <property type="entry name" value="Aspartate/glutamate racemase"/>
    <property type="match status" value="2"/>
</dbReference>
<dbReference type="InterPro" id="IPR015942">
    <property type="entry name" value="Asp/Glu/hydantoin_racemase"/>
</dbReference>
<evidence type="ECO:0000313" key="3">
    <source>
        <dbReference type="EMBL" id="QEL45368.1"/>
    </source>
</evidence>
<organism evidence="3 4">
    <name type="scientific">Campylobacter fetus subsp. venerealis NCTC 10354</name>
    <dbReference type="NCBI Taxonomy" id="983328"/>
    <lineage>
        <taxon>Bacteria</taxon>
        <taxon>Pseudomonadati</taxon>
        <taxon>Campylobacterota</taxon>
        <taxon>Epsilonproteobacteria</taxon>
        <taxon>Campylobacterales</taxon>
        <taxon>Campylobacteraceae</taxon>
        <taxon>Campylobacter</taxon>
        <taxon>Campylobacter fetus subsp. venerealis bv. venerealis</taxon>
    </lineage>
</organism>
<gene>
    <name evidence="3" type="ORF">CFVT_1445</name>
</gene>
<dbReference type="Pfam" id="PF01177">
    <property type="entry name" value="Asp_Glu_race"/>
    <property type="match status" value="1"/>
</dbReference>
<dbReference type="PANTHER" id="PTHR21198:SF7">
    <property type="entry name" value="ASPARTATE-GLUTAMATE RACEMASE FAMILY"/>
    <property type="match status" value="1"/>
</dbReference>
<dbReference type="InterPro" id="IPR004380">
    <property type="entry name" value="Asp_race"/>
</dbReference>
<dbReference type="InterPro" id="IPR033134">
    <property type="entry name" value="Asp/Glu_racemase_AS_2"/>
</dbReference>
<evidence type="ECO:0000256" key="2">
    <source>
        <dbReference type="ARBA" id="ARBA00023235"/>
    </source>
</evidence>
<accession>A0AAE6IZV0</accession>
<comment type="similarity">
    <text evidence="1">Belongs to the aspartate/glutamate racemases family.</text>
</comment>
<proteinExistence type="inferred from homology"/>
<keyword evidence="2" id="KW-0413">Isomerase</keyword>
<dbReference type="InterPro" id="IPR001920">
    <property type="entry name" value="Asp/Glu_race"/>
</dbReference>
<evidence type="ECO:0000256" key="1">
    <source>
        <dbReference type="ARBA" id="ARBA00007847"/>
    </source>
</evidence>
<dbReference type="Gene3D" id="3.40.50.1860">
    <property type="match status" value="2"/>
</dbReference>
<dbReference type="NCBIfam" id="TIGR00035">
    <property type="entry name" value="asp_race"/>
    <property type="match status" value="1"/>
</dbReference>
<dbReference type="AlphaFoldDB" id="A0AAE6IZV0"/>